<evidence type="ECO:0000256" key="15">
    <source>
        <dbReference type="ARBA" id="ARBA00046863"/>
    </source>
</evidence>
<dbReference type="RefSeq" id="YP_010802674.1">
    <property type="nucleotide sequence ID" value="NC_077034.1"/>
</dbReference>
<keyword evidence="12" id="KW-1164">Virus endocytosis by host</keyword>
<keyword evidence="9" id="KW-1162">Viral penetration into host cytoplasm</keyword>
<evidence type="ECO:0000256" key="2">
    <source>
        <dbReference type="ARBA" id="ARBA00004328"/>
    </source>
</evidence>
<keyword evidence="7" id="KW-1048">Host nucleus</keyword>
<dbReference type="Proteomes" id="UP001162028">
    <property type="component" value="Segment"/>
</dbReference>
<keyword evidence="17" id="KW-1185">Reference proteome</keyword>
<dbReference type="GO" id="GO:0075509">
    <property type="term" value="P:endocytosis involved in viral entry into host cell"/>
    <property type="evidence" value="ECO:0007669"/>
    <property type="project" value="UniProtKB-KW"/>
</dbReference>
<comment type="subunit">
    <text evidence="15">Homomultimer. Assembles in the nucleus, presumably in an immature form, then migrates to the cytoplasm once assembled as mature virion. Interacts with Rep; this interaction relocates Rep into the nucleus.</text>
</comment>
<dbReference type="InterPro" id="IPR038652">
    <property type="entry name" value="Circovirus_capsid_sf"/>
</dbReference>
<evidence type="ECO:0000256" key="14">
    <source>
        <dbReference type="ARBA" id="ARBA00023296"/>
    </source>
</evidence>
<dbReference type="InterPro" id="IPR003383">
    <property type="entry name" value="Circovirus_capsid"/>
</dbReference>
<organism evidence="16 17">
    <name type="scientific">Werosea cyclovirus</name>
    <dbReference type="NCBI Taxonomy" id="2714177"/>
    <lineage>
        <taxon>Viruses</taxon>
        <taxon>Monodnaviria</taxon>
        <taxon>Shotokuvirae</taxon>
        <taxon>Cressdnaviricota</taxon>
        <taxon>Arfiviricetes</taxon>
        <taxon>Cirlivirales</taxon>
        <taxon>Circoviridae</taxon>
        <taxon>Cyclovirus</taxon>
        <taxon>Cyclovirus foca</taxon>
    </lineage>
</organism>
<dbReference type="GO" id="GO:0042025">
    <property type="term" value="C:host cell nucleus"/>
    <property type="evidence" value="ECO:0007669"/>
    <property type="project" value="UniProtKB-SubCell"/>
</dbReference>
<dbReference type="Gene3D" id="2.60.120.950">
    <property type="entry name" value="Circovirus capsid protein"/>
    <property type="match status" value="1"/>
</dbReference>
<dbReference type="GO" id="GO:0003677">
    <property type="term" value="F:DNA binding"/>
    <property type="evidence" value="ECO:0007669"/>
    <property type="project" value="UniProtKB-KW"/>
</dbReference>
<sequence>MAARRRYYLRRRKAWRPTRLARSFRIRRRQLRRRYGRKVFRKTRSTCVFTDYHSSVYEPYKKDAKDRALIRTNLLGNSDASLVGTRFQYYRILSVQVRVTPLVPATMKTNVDGRYVIAPMHFNLEDDQLNQLDYKRVMDTKYARSYPLTRSAVATFRPIANFKMQSYEGNNTVRQVRSPKLLAEPASNAIIHACGIIMWPRVAAKTVETEQLKFQVESVVKFRFYGAKWIY</sequence>
<evidence type="ECO:0000256" key="5">
    <source>
        <dbReference type="ARBA" id="ARBA00022524"/>
    </source>
</evidence>
<keyword evidence="5" id="KW-1163">Viral penetration into host nucleus</keyword>
<dbReference type="GO" id="GO:0039615">
    <property type="term" value="C:T=1 icosahedral viral capsid"/>
    <property type="evidence" value="ECO:0007669"/>
    <property type="project" value="UniProtKB-KW"/>
</dbReference>
<keyword evidence="6" id="KW-0167">Capsid protein</keyword>
<keyword evidence="10" id="KW-1161">Viral attachment to host cell</keyword>
<evidence type="ECO:0000256" key="1">
    <source>
        <dbReference type="ARBA" id="ARBA00004147"/>
    </source>
</evidence>
<dbReference type="GO" id="GO:0043657">
    <property type="term" value="C:host cell"/>
    <property type="evidence" value="ECO:0007669"/>
    <property type="project" value="GOC"/>
</dbReference>
<dbReference type="KEGG" id="vg:80541455"/>
<evidence type="ECO:0000256" key="10">
    <source>
        <dbReference type="ARBA" id="ARBA00022804"/>
    </source>
</evidence>
<evidence type="ECO:0000256" key="8">
    <source>
        <dbReference type="ARBA" id="ARBA00022581"/>
    </source>
</evidence>
<evidence type="ECO:0000313" key="16">
    <source>
        <dbReference type="EMBL" id="QIH00022.1"/>
    </source>
</evidence>
<dbReference type="GeneID" id="80541455"/>
<evidence type="ECO:0000256" key="9">
    <source>
        <dbReference type="ARBA" id="ARBA00022595"/>
    </source>
</evidence>
<evidence type="ECO:0000256" key="3">
    <source>
        <dbReference type="ARBA" id="ARBA00010301"/>
    </source>
</evidence>
<dbReference type="GO" id="GO:0019062">
    <property type="term" value="P:virion attachment to host cell"/>
    <property type="evidence" value="ECO:0007669"/>
    <property type="project" value="UniProtKB-KW"/>
</dbReference>
<accession>A0A858FBE0</accession>
<comment type="subcellular location">
    <subcellularLocation>
        <location evidence="1">Host nucleus</location>
    </subcellularLocation>
    <subcellularLocation>
        <location evidence="2">Virion</location>
    </subcellularLocation>
</comment>
<protein>
    <submittedName>
        <fullName evidence="16">Capsid protein</fullName>
    </submittedName>
</protein>
<evidence type="ECO:0000256" key="11">
    <source>
        <dbReference type="ARBA" id="ARBA00022844"/>
    </source>
</evidence>
<evidence type="ECO:0000256" key="4">
    <source>
        <dbReference type="ARBA" id="ARBA00022431"/>
    </source>
</evidence>
<evidence type="ECO:0000256" key="7">
    <source>
        <dbReference type="ARBA" id="ARBA00022562"/>
    </source>
</evidence>
<dbReference type="GO" id="GO:0019069">
    <property type="term" value="P:viral capsid assembly"/>
    <property type="evidence" value="ECO:0007669"/>
    <property type="project" value="InterPro"/>
</dbReference>
<keyword evidence="8" id="KW-0945">Host-virus interaction</keyword>
<keyword evidence="11" id="KW-0946">Virion</keyword>
<dbReference type="Pfam" id="PF02443">
    <property type="entry name" value="Circo_capsid"/>
    <property type="match status" value="1"/>
</dbReference>
<evidence type="ECO:0000256" key="13">
    <source>
        <dbReference type="ARBA" id="ARBA00023125"/>
    </source>
</evidence>
<evidence type="ECO:0000256" key="12">
    <source>
        <dbReference type="ARBA" id="ARBA00022890"/>
    </source>
</evidence>
<name>A0A858FBE0_9CIRC</name>
<dbReference type="EMBL" id="MN176052">
    <property type="protein sequence ID" value="QIH00022.1"/>
    <property type="molecule type" value="Genomic_DNA"/>
</dbReference>
<keyword evidence="13" id="KW-0238">DNA-binding</keyword>
<evidence type="ECO:0000256" key="6">
    <source>
        <dbReference type="ARBA" id="ARBA00022561"/>
    </source>
</evidence>
<comment type="similarity">
    <text evidence="3">Belongs to the circoviridae capsid protein family.</text>
</comment>
<evidence type="ECO:0000313" key="17">
    <source>
        <dbReference type="Proteomes" id="UP001162028"/>
    </source>
</evidence>
<dbReference type="GO" id="GO:0075732">
    <property type="term" value="P:viral penetration into host nucleus"/>
    <property type="evidence" value="ECO:0007669"/>
    <property type="project" value="UniProtKB-KW"/>
</dbReference>
<keyword evidence="4" id="KW-1140">T=1 icosahedral capsid protein</keyword>
<keyword evidence="14" id="KW-1160">Virus entry into host cell</keyword>
<reference evidence="16" key="1">
    <citation type="submission" date="2019-07" db="EMBL/GenBank/DDBJ databases">
        <title>Novel circoviruses identified in fecal samples of Weddell seals in Antarctica.</title>
        <authorList>
            <person name="Kraberger S."/>
            <person name="Burns J."/>
            <person name="Kim S."/>
            <person name="Shero M."/>
            <person name="Beltran R."/>
            <person name="Kirkham A."/>
            <person name="Ballard G."/>
            <person name="Ainley D."/>
            <person name="Varsani A."/>
        </authorList>
    </citation>
    <scope>NUCLEOTIDE SEQUENCE</scope>
    <source>
        <strain evidence="16">48</strain>
    </source>
</reference>
<proteinExistence type="inferred from homology"/>